<evidence type="ECO:0000313" key="1">
    <source>
        <dbReference type="EMBL" id="QDZ07083.1"/>
    </source>
</evidence>
<sequence length="345" mass="36686">MPGPLTGIRIVELAGIGPGPFCGMMLADHGAEVIRVERPGAAGDPRSPTTRNARDPLLRGRDYVELDLKSSDDIVKLRELAKTADGLIEGFRPGVLERLGIGPDVLLGDNPKLVIGRMTGWGQDGPYAPAAGHDINYIALSGVLGAIGRAGEKPVPPINLVGDFGGGAMMLAFGMVSGLLAVKNGAPGQVIDCAMTDGSALLMAMMWGFRATGMWSDQRGANLLDTGAPFYDTYETADGGYVAIGSIEPQFYALLREKLSLTDEPLFDGQFDRAQWPAQRERLTAIFRSKTRDEWCALMEGSDVCFAPVLSMAEAAAHPHNAARGTFVEIDGVMQPAPAPRFSTL</sequence>
<name>A0A5B8LG74_9SPHN</name>
<proteinExistence type="predicted"/>
<dbReference type="Proteomes" id="UP000315673">
    <property type="component" value="Chromosome"/>
</dbReference>
<organism evidence="1 2">
    <name type="scientific">Sphingomonas panacisoli</name>
    <dbReference type="NCBI Taxonomy" id="1813879"/>
    <lineage>
        <taxon>Bacteria</taxon>
        <taxon>Pseudomonadati</taxon>
        <taxon>Pseudomonadota</taxon>
        <taxon>Alphaproteobacteria</taxon>
        <taxon>Sphingomonadales</taxon>
        <taxon>Sphingomonadaceae</taxon>
        <taxon>Sphingomonas</taxon>
    </lineage>
</organism>
<dbReference type="GO" id="GO:0016740">
    <property type="term" value="F:transferase activity"/>
    <property type="evidence" value="ECO:0007669"/>
    <property type="project" value="UniProtKB-KW"/>
</dbReference>
<keyword evidence="1" id="KW-0808">Transferase</keyword>
<dbReference type="PANTHER" id="PTHR48228:SF5">
    <property type="entry name" value="ALPHA-METHYLACYL-COA RACEMASE"/>
    <property type="match status" value="1"/>
</dbReference>
<reference evidence="1 2" key="1">
    <citation type="submission" date="2019-07" db="EMBL/GenBank/DDBJ databases">
        <title>Full genome sequence of Sphingomonas sp. 4R-6-7(HKS19).</title>
        <authorList>
            <person name="Im W.-T."/>
        </authorList>
    </citation>
    <scope>NUCLEOTIDE SEQUENCE [LARGE SCALE GENOMIC DNA]</scope>
    <source>
        <strain evidence="1 2">HKS19</strain>
    </source>
</reference>
<evidence type="ECO:0000313" key="2">
    <source>
        <dbReference type="Proteomes" id="UP000315673"/>
    </source>
</evidence>
<dbReference type="InterPro" id="IPR050509">
    <property type="entry name" value="CoA-transferase_III"/>
</dbReference>
<accession>A0A5B8LG74</accession>
<dbReference type="Gene3D" id="3.40.50.10540">
    <property type="entry name" value="Crotonobetainyl-coa:carnitine coa-transferase, domain 1"/>
    <property type="match status" value="1"/>
</dbReference>
<dbReference type="EMBL" id="CP042306">
    <property type="protein sequence ID" value="QDZ07083.1"/>
    <property type="molecule type" value="Genomic_DNA"/>
</dbReference>
<dbReference type="OrthoDB" id="5720311at2"/>
<dbReference type="KEGG" id="spai:FPZ24_05955"/>
<dbReference type="Pfam" id="PF02515">
    <property type="entry name" value="CoA_transf_3"/>
    <property type="match status" value="1"/>
</dbReference>
<dbReference type="InterPro" id="IPR003673">
    <property type="entry name" value="CoA-Trfase_fam_III"/>
</dbReference>
<dbReference type="RefSeq" id="WP_146570166.1">
    <property type="nucleotide sequence ID" value="NZ_CP042306.1"/>
</dbReference>
<dbReference type="SUPFAM" id="SSF89796">
    <property type="entry name" value="CoA-transferase family III (CaiB/BaiF)"/>
    <property type="match status" value="1"/>
</dbReference>
<dbReference type="InterPro" id="IPR044855">
    <property type="entry name" value="CoA-Trfase_III_dom3_sf"/>
</dbReference>
<dbReference type="InterPro" id="IPR023606">
    <property type="entry name" value="CoA-Trfase_III_dom_1_sf"/>
</dbReference>
<dbReference type="PANTHER" id="PTHR48228">
    <property type="entry name" value="SUCCINYL-COA--D-CITRAMALATE COA-TRANSFERASE"/>
    <property type="match status" value="1"/>
</dbReference>
<dbReference type="Gene3D" id="3.30.1540.10">
    <property type="entry name" value="formyl-coa transferase, domain 3"/>
    <property type="match status" value="1"/>
</dbReference>
<gene>
    <name evidence="1" type="ORF">FPZ24_05955</name>
</gene>
<protein>
    <submittedName>
        <fullName evidence="1">CoA transferase</fullName>
    </submittedName>
</protein>
<dbReference type="AlphaFoldDB" id="A0A5B8LG74"/>
<keyword evidence="2" id="KW-1185">Reference proteome</keyword>